<name>A0A915HQP1_ROMCU</name>
<dbReference type="Proteomes" id="UP000887565">
    <property type="component" value="Unplaced"/>
</dbReference>
<keyword evidence="1" id="KW-1185">Reference proteome</keyword>
<reference evidence="2" key="1">
    <citation type="submission" date="2022-11" db="UniProtKB">
        <authorList>
            <consortium name="WormBaseParasite"/>
        </authorList>
    </citation>
    <scope>IDENTIFICATION</scope>
</reference>
<proteinExistence type="predicted"/>
<dbReference type="AlphaFoldDB" id="A0A915HQP1"/>
<protein>
    <submittedName>
        <fullName evidence="2">Uncharacterized protein</fullName>
    </submittedName>
</protein>
<evidence type="ECO:0000313" key="2">
    <source>
        <dbReference type="WBParaSite" id="nRc.2.0.1.t03775-RA"/>
    </source>
</evidence>
<dbReference type="WBParaSite" id="nRc.2.0.1.t03775-RA">
    <property type="protein sequence ID" value="nRc.2.0.1.t03775-RA"/>
    <property type="gene ID" value="nRc.2.0.1.g03775"/>
</dbReference>
<organism evidence="1 2">
    <name type="scientific">Romanomermis culicivorax</name>
    <name type="common">Nematode worm</name>
    <dbReference type="NCBI Taxonomy" id="13658"/>
    <lineage>
        <taxon>Eukaryota</taxon>
        <taxon>Metazoa</taxon>
        <taxon>Ecdysozoa</taxon>
        <taxon>Nematoda</taxon>
        <taxon>Enoplea</taxon>
        <taxon>Dorylaimia</taxon>
        <taxon>Mermithida</taxon>
        <taxon>Mermithoidea</taxon>
        <taxon>Mermithidae</taxon>
        <taxon>Romanomermis</taxon>
    </lineage>
</organism>
<sequence length="72" mass="7935">MPKIKDKIISNITEYLLVLHYHLRLKHLGKNLCLSSCCKCLPTANAMSLFDKGANFKLFGHSVGNNKASACA</sequence>
<evidence type="ECO:0000313" key="1">
    <source>
        <dbReference type="Proteomes" id="UP000887565"/>
    </source>
</evidence>
<accession>A0A915HQP1</accession>